<evidence type="ECO:0000256" key="6">
    <source>
        <dbReference type="ARBA" id="ARBA00022840"/>
    </source>
</evidence>
<proteinExistence type="predicted"/>
<evidence type="ECO:0000256" key="9">
    <source>
        <dbReference type="SAM" id="SignalP"/>
    </source>
</evidence>
<dbReference type="GO" id="GO:0005524">
    <property type="term" value="F:ATP binding"/>
    <property type="evidence" value="ECO:0007669"/>
    <property type="project" value="UniProtKB-KW"/>
</dbReference>
<dbReference type="Gramene" id="KCW57915">
    <property type="protein sequence ID" value="KCW57915"/>
    <property type="gene ID" value="EUGRSUZ_H00661"/>
</dbReference>
<keyword evidence="9" id="KW-0732">Signal</keyword>
<organism evidence="10">
    <name type="scientific">Eucalyptus grandis</name>
    <name type="common">Flooded gum</name>
    <dbReference type="NCBI Taxonomy" id="71139"/>
    <lineage>
        <taxon>Eukaryota</taxon>
        <taxon>Viridiplantae</taxon>
        <taxon>Streptophyta</taxon>
        <taxon>Embryophyta</taxon>
        <taxon>Tracheophyta</taxon>
        <taxon>Spermatophyta</taxon>
        <taxon>Magnoliopsida</taxon>
        <taxon>eudicotyledons</taxon>
        <taxon>Gunneridae</taxon>
        <taxon>Pentapetalae</taxon>
        <taxon>rosids</taxon>
        <taxon>malvids</taxon>
        <taxon>Myrtales</taxon>
        <taxon>Myrtaceae</taxon>
        <taxon>Myrtoideae</taxon>
        <taxon>Eucalypteae</taxon>
        <taxon>Eucalyptus</taxon>
    </lineage>
</organism>
<sequence length="92" mass="10413">MSGIFLFLELAYTLVINEKCDVCNFEVVAMETMMGEHPRDIISTLLTSFREDIMLHKILNPRLPFPRENSIARTIVLIVSMVLACLSANPKS</sequence>
<dbReference type="EMBL" id="KK198760">
    <property type="protein sequence ID" value="KCW57915.1"/>
    <property type="molecule type" value="Genomic_DNA"/>
</dbReference>
<dbReference type="EC" id="2.7.11.1" evidence="1"/>
<evidence type="ECO:0000256" key="7">
    <source>
        <dbReference type="ARBA" id="ARBA00047899"/>
    </source>
</evidence>
<evidence type="ECO:0000256" key="1">
    <source>
        <dbReference type="ARBA" id="ARBA00012513"/>
    </source>
</evidence>
<evidence type="ECO:0000256" key="4">
    <source>
        <dbReference type="ARBA" id="ARBA00022741"/>
    </source>
</evidence>
<feature type="signal peptide" evidence="9">
    <location>
        <begin position="1"/>
        <end position="17"/>
    </location>
</feature>
<accession>A0A059AWV8</accession>
<keyword evidence="3" id="KW-0808">Transferase</keyword>
<gene>
    <name evidence="10" type="ORF">EUGRSUZ_H00661</name>
</gene>
<dbReference type="GO" id="GO:0004674">
    <property type="term" value="F:protein serine/threonine kinase activity"/>
    <property type="evidence" value="ECO:0007669"/>
    <property type="project" value="UniProtKB-KW"/>
</dbReference>
<keyword evidence="5" id="KW-0418">Kinase</keyword>
<comment type="catalytic activity">
    <reaction evidence="7">
        <text>L-threonyl-[protein] + ATP = O-phospho-L-threonyl-[protein] + ADP + H(+)</text>
        <dbReference type="Rhea" id="RHEA:46608"/>
        <dbReference type="Rhea" id="RHEA-COMP:11060"/>
        <dbReference type="Rhea" id="RHEA-COMP:11605"/>
        <dbReference type="ChEBI" id="CHEBI:15378"/>
        <dbReference type="ChEBI" id="CHEBI:30013"/>
        <dbReference type="ChEBI" id="CHEBI:30616"/>
        <dbReference type="ChEBI" id="CHEBI:61977"/>
        <dbReference type="ChEBI" id="CHEBI:456216"/>
        <dbReference type="EC" id="2.7.11.1"/>
    </reaction>
</comment>
<comment type="catalytic activity">
    <reaction evidence="8">
        <text>L-seryl-[protein] + ATP = O-phospho-L-seryl-[protein] + ADP + H(+)</text>
        <dbReference type="Rhea" id="RHEA:17989"/>
        <dbReference type="Rhea" id="RHEA-COMP:9863"/>
        <dbReference type="Rhea" id="RHEA-COMP:11604"/>
        <dbReference type="ChEBI" id="CHEBI:15378"/>
        <dbReference type="ChEBI" id="CHEBI:29999"/>
        <dbReference type="ChEBI" id="CHEBI:30616"/>
        <dbReference type="ChEBI" id="CHEBI:83421"/>
        <dbReference type="ChEBI" id="CHEBI:456216"/>
        <dbReference type="EC" id="2.7.11.1"/>
    </reaction>
</comment>
<dbReference type="AlphaFoldDB" id="A0A059AWV8"/>
<evidence type="ECO:0000313" key="10">
    <source>
        <dbReference type="EMBL" id="KCW57915.1"/>
    </source>
</evidence>
<evidence type="ECO:0000256" key="5">
    <source>
        <dbReference type="ARBA" id="ARBA00022777"/>
    </source>
</evidence>
<dbReference type="PANTHER" id="PTHR48005:SF16">
    <property type="entry name" value="MDIS1-INTERACTING RECEPTOR LIKE KINASE 2-LIKE ISOFORM X1"/>
    <property type="match status" value="1"/>
</dbReference>
<reference evidence="10" key="1">
    <citation type="submission" date="2013-07" db="EMBL/GenBank/DDBJ databases">
        <title>The genome of Eucalyptus grandis.</title>
        <authorList>
            <person name="Schmutz J."/>
            <person name="Hayes R."/>
            <person name="Myburg A."/>
            <person name="Tuskan G."/>
            <person name="Grattapaglia D."/>
            <person name="Rokhsar D.S."/>
        </authorList>
    </citation>
    <scope>NUCLEOTIDE SEQUENCE</scope>
    <source>
        <tissue evidence="10">Leaf extractions</tissue>
    </source>
</reference>
<feature type="chain" id="PRO_5001567964" description="non-specific serine/threonine protein kinase" evidence="9">
    <location>
        <begin position="18"/>
        <end position="92"/>
    </location>
</feature>
<protein>
    <recommendedName>
        <fullName evidence="1">non-specific serine/threonine protein kinase</fullName>
        <ecNumber evidence="1">2.7.11.1</ecNumber>
    </recommendedName>
</protein>
<keyword evidence="2" id="KW-0723">Serine/threonine-protein kinase</keyword>
<evidence type="ECO:0000256" key="3">
    <source>
        <dbReference type="ARBA" id="ARBA00022679"/>
    </source>
</evidence>
<dbReference type="InterPro" id="IPR051420">
    <property type="entry name" value="Ser_Thr_Kinases_DiverseReg"/>
</dbReference>
<evidence type="ECO:0000256" key="2">
    <source>
        <dbReference type="ARBA" id="ARBA00022527"/>
    </source>
</evidence>
<dbReference type="STRING" id="71139.A0A059AWV8"/>
<keyword evidence="4" id="KW-0547">Nucleotide-binding</keyword>
<keyword evidence="6" id="KW-0067">ATP-binding</keyword>
<evidence type="ECO:0000256" key="8">
    <source>
        <dbReference type="ARBA" id="ARBA00048679"/>
    </source>
</evidence>
<dbReference type="InParanoid" id="A0A059AWV8"/>
<dbReference type="OMA" id="NFEVVAM"/>
<name>A0A059AWV8_EUCGR</name>
<dbReference type="PANTHER" id="PTHR48005">
    <property type="entry name" value="LEUCINE RICH REPEAT KINASE 2"/>
    <property type="match status" value="1"/>
</dbReference>